<dbReference type="Proteomes" id="UP000004416">
    <property type="component" value="Unassembled WGS sequence"/>
</dbReference>
<sequence>MLFAKFCFRLLKCKAKCLGSFAGLSEQGFVGKMGQVVDPGRFFRLYRRRLRRQGRLSWERFKGWL</sequence>
<comment type="caution">
    <text evidence="1">The sequence shown here is derived from an EMBL/GenBank/DDBJ whole genome shotgun (WGS) entry which is preliminary data.</text>
</comment>
<dbReference type="PATRIC" id="fig|537010.4.peg.2350"/>
<dbReference type="EMBL" id="AFZX01000065">
    <property type="protein sequence ID" value="EHL06781.1"/>
    <property type="molecule type" value="Genomic_DNA"/>
</dbReference>
<evidence type="ECO:0000313" key="2">
    <source>
        <dbReference type="Proteomes" id="UP000004416"/>
    </source>
</evidence>
<dbReference type="AlphaFoldDB" id="G9XNG2"/>
<reference evidence="1 2" key="1">
    <citation type="submission" date="2011-08" db="EMBL/GenBank/DDBJ databases">
        <authorList>
            <person name="Weinstock G."/>
            <person name="Sodergren E."/>
            <person name="Clifton S."/>
            <person name="Fulton L."/>
            <person name="Fulton B."/>
            <person name="Courtney L."/>
            <person name="Fronick C."/>
            <person name="Harrison M."/>
            <person name="Strong C."/>
            <person name="Farmer C."/>
            <person name="Delahaunty K."/>
            <person name="Markovic C."/>
            <person name="Hall O."/>
            <person name="Minx P."/>
            <person name="Tomlinson C."/>
            <person name="Mitreva M."/>
            <person name="Hou S."/>
            <person name="Chen J."/>
            <person name="Wollam A."/>
            <person name="Pepin K.H."/>
            <person name="Johnson M."/>
            <person name="Bhonagiri V."/>
            <person name="Zhang X."/>
            <person name="Suruliraj S."/>
            <person name="Warren W."/>
            <person name="Chinwalla A."/>
            <person name="Mardis E.R."/>
            <person name="Wilson R.K."/>
        </authorList>
    </citation>
    <scope>NUCLEOTIDE SEQUENCE [LARGE SCALE GENOMIC DNA]</scope>
    <source>
        <strain evidence="1 2">DP7</strain>
    </source>
</reference>
<accession>G9XNG2</accession>
<name>G9XNG2_DESHA</name>
<gene>
    <name evidence="1" type="ORF">HMPREF0322_02504</name>
</gene>
<evidence type="ECO:0000313" key="1">
    <source>
        <dbReference type="EMBL" id="EHL06781.1"/>
    </source>
</evidence>
<dbReference type="HOGENOM" id="CLU_2842601_0_0_9"/>
<organism evidence="1 2">
    <name type="scientific">Desulfitobacterium hafniense DP7</name>
    <dbReference type="NCBI Taxonomy" id="537010"/>
    <lineage>
        <taxon>Bacteria</taxon>
        <taxon>Bacillati</taxon>
        <taxon>Bacillota</taxon>
        <taxon>Clostridia</taxon>
        <taxon>Eubacteriales</taxon>
        <taxon>Desulfitobacteriaceae</taxon>
        <taxon>Desulfitobacterium</taxon>
    </lineage>
</organism>
<protein>
    <submittedName>
        <fullName evidence="1">Uncharacterized protein</fullName>
    </submittedName>
</protein>
<proteinExistence type="predicted"/>